<dbReference type="SUPFAM" id="SSF52833">
    <property type="entry name" value="Thioredoxin-like"/>
    <property type="match status" value="1"/>
</dbReference>
<sequence>MRQLIILLMLFVSTSGYTNDLKNHASPYLAMHGDDPVQWMEWGDAALAKAKKENKLLFVSVGYFACHWCHVMHRESFKNKAIAKKLNQNYISVKIDRELNPVVDKRLIEFVTATVGRAGWPLSVFITPDGYPLVGATYIPPKQFSNAIDDLAGRWKESHKQLRIDAEELNLKLKFALEMRENVGSERAVADNVDTFIKAAMENADELEGGLGSSMKFPSIPQFHALLKLNAKHNDPEIHEFLKHTLDVMAQKGLHDELAGGFYRYTVDPSWLTPHFEKMLYTNALMPILYLDAAKQYDKPYYKDVALETLQFLIDEMRAESGAFIASLSAVDDKNEEGGYYLWTQAELGKILSKDELKLANKAWNMDQPNELVSGNLPMMKMRMKGLSLIFQQPEAKITERLTALKKKLKTHRNKTRVIPKDNKELTGWNGLTLAGFARALSTDKALQPVGDKLADFLLQQWDGKQLNRARKSLQEGTLNDYAAVSWGLLEWAKASGNEKAKLAGEQIAKIAWNTFYIDGNWRESINQLLPEGTKQAHLTDDPMPSAEALLIRASLLSADEVLQEKAKKVLKHSTKAVEDDPYSYASLISISLSKPPVQK</sequence>
<dbReference type="InterPro" id="IPR004879">
    <property type="entry name" value="Ssp411-like_TRX"/>
</dbReference>
<organism evidence="2">
    <name type="scientific">uncultured Thiotrichaceae bacterium</name>
    <dbReference type="NCBI Taxonomy" id="298394"/>
    <lineage>
        <taxon>Bacteria</taxon>
        <taxon>Pseudomonadati</taxon>
        <taxon>Pseudomonadota</taxon>
        <taxon>Gammaproteobacteria</taxon>
        <taxon>Thiotrichales</taxon>
        <taxon>Thiotrichaceae</taxon>
        <taxon>environmental samples</taxon>
    </lineage>
</organism>
<name>A0A6S6SWE7_9GAMM</name>
<proteinExistence type="predicted"/>
<protein>
    <submittedName>
        <fullName evidence="2">Thymidylate kinase (EC)</fullName>
        <ecNumber evidence="2">2.7.4.9</ecNumber>
    </submittedName>
</protein>
<dbReference type="SUPFAM" id="SSF48208">
    <property type="entry name" value="Six-hairpin glycosidases"/>
    <property type="match status" value="1"/>
</dbReference>
<dbReference type="Pfam" id="PF03190">
    <property type="entry name" value="Thioredox_DsbH"/>
    <property type="match status" value="1"/>
</dbReference>
<dbReference type="InterPro" id="IPR024705">
    <property type="entry name" value="Ssp411"/>
</dbReference>
<dbReference type="PIRSF" id="PIRSF006402">
    <property type="entry name" value="UCP006402_thioredoxin"/>
    <property type="match status" value="1"/>
</dbReference>
<dbReference type="Gene3D" id="1.50.10.10">
    <property type="match status" value="1"/>
</dbReference>
<dbReference type="Gene3D" id="3.40.30.10">
    <property type="entry name" value="Glutaredoxin"/>
    <property type="match status" value="1"/>
</dbReference>
<dbReference type="GO" id="GO:0005975">
    <property type="term" value="P:carbohydrate metabolic process"/>
    <property type="evidence" value="ECO:0007669"/>
    <property type="project" value="InterPro"/>
</dbReference>
<dbReference type="PANTHER" id="PTHR42899">
    <property type="entry name" value="SPERMATOGENESIS-ASSOCIATED PROTEIN 20"/>
    <property type="match status" value="1"/>
</dbReference>
<evidence type="ECO:0000313" key="2">
    <source>
        <dbReference type="EMBL" id="CAA6809074.1"/>
    </source>
</evidence>
<dbReference type="EC" id="2.7.4.9" evidence="2"/>
<dbReference type="PANTHER" id="PTHR42899:SF1">
    <property type="entry name" value="SPERMATOGENESIS-ASSOCIATED PROTEIN 20"/>
    <property type="match status" value="1"/>
</dbReference>
<accession>A0A6S6SWE7</accession>
<dbReference type="InterPro" id="IPR012341">
    <property type="entry name" value="6hp_glycosidase-like_sf"/>
</dbReference>
<feature type="domain" description="Spermatogenesis-associated protein 20-like TRX" evidence="1">
    <location>
        <begin position="18"/>
        <end position="170"/>
    </location>
</feature>
<keyword evidence="2" id="KW-0808">Transferase</keyword>
<dbReference type="InterPro" id="IPR008928">
    <property type="entry name" value="6-hairpin_glycosidase_sf"/>
</dbReference>
<dbReference type="GO" id="GO:0004798">
    <property type="term" value="F:dTMP kinase activity"/>
    <property type="evidence" value="ECO:0007669"/>
    <property type="project" value="UniProtKB-EC"/>
</dbReference>
<dbReference type="EMBL" id="CACVAY010000038">
    <property type="protein sequence ID" value="CAA6809074.1"/>
    <property type="molecule type" value="Genomic_DNA"/>
</dbReference>
<keyword evidence="2" id="KW-0418">Kinase</keyword>
<reference evidence="2" key="1">
    <citation type="submission" date="2020-01" db="EMBL/GenBank/DDBJ databases">
        <authorList>
            <person name="Meier V. D."/>
            <person name="Meier V D."/>
        </authorList>
    </citation>
    <scope>NUCLEOTIDE SEQUENCE</scope>
    <source>
        <strain evidence="2">HLG_WM_MAG_07</strain>
    </source>
</reference>
<dbReference type="AlphaFoldDB" id="A0A6S6SWE7"/>
<gene>
    <name evidence="2" type="ORF">HELGO_WM12890</name>
</gene>
<evidence type="ECO:0000259" key="1">
    <source>
        <dbReference type="Pfam" id="PF03190"/>
    </source>
</evidence>
<dbReference type="InterPro" id="IPR036249">
    <property type="entry name" value="Thioredoxin-like_sf"/>
</dbReference>